<dbReference type="Gene3D" id="3.40.630.30">
    <property type="match status" value="1"/>
</dbReference>
<reference evidence="3 4" key="1">
    <citation type="submission" date="2019-11" db="EMBL/GenBank/DDBJ databases">
        <title>Acidiferrimicrobium australis gen. nov., sp. nov., an acidophilic and obligately heterotrophic, member of the Actinobacteria that catalyses dissimilatory oxido- reduction of iron isolated from metal-rich acidic water in Chile.</title>
        <authorList>
            <person name="Gonzalez D."/>
            <person name="Huber K."/>
            <person name="Hedrich S."/>
            <person name="Rojas-Villalobos C."/>
            <person name="Quatrini R."/>
            <person name="Dinamarca M.A."/>
            <person name="Schwarz A."/>
            <person name="Canales C."/>
            <person name="Nancucheo I."/>
        </authorList>
    </citation>
    <scope>NUCLEOTIDE SEQUENCE [LARGE SCALE GENOMIC DNA]</scope>
    <source>
        <strain evidence="3 4">USS-CCA1</strain>
    </source>
</reference>
<organism evidence="3 4">
    <name type="scientific">Acidiferrimicrobium australe</name>
    <dbReference type="NCBI Taxonomy" id="2664430"/>
    <lineage>
        <taxon>Bacteria</taxon>
        <taxon>Bacillati</taxon>
        <taxon>Actinomycetota</taxon>
        <taxon>Acidimicrobiia</taxon>
        <taxon>Acidimicrobiales</taxon>
        <taxon>Acidimicrobiaceae</taxon>
        <taxon>Acidiferrimicrobium</taxon>
    </lineage>
</organism>
<dbReference type="PANTHER" id="PTHR43441">
    <property type="entry name" value="RIBOSOMAL-PROTEIN-SERINE ACETYLTRANSFERASE"/>
    <property type="match status" value="1"/>
</dbReference>
<protein>
    <submittedName>
        <fullName evidence="3">GNAT family N-acetyltransferase</fullName>
    </submittedName>
</protein>
<dbReference type="Pfam" id="PF13302">
    <property type="entry name" value="Acetyltransf_3"/>
    <property type="match status" value="1"/>
</dbReference>
<feature type="domain" description="N-acetyltransferase" evidence="2">
    <location>
        <begin position="1"/>
        <end position="131"/>
    </location>
</feature>
<feature type="compositionally biased region" description="Basic and acidic residues" evidence="1">
    <location>
        <begin position="7"/>
        <end position="17"/>
    </location>
</feature>
<dbReference type="InterPro" id="IPR051908">
    <property type="entry name" value="Ribosomal_N-acetyltransferase"/>
</dbReference>
<accession>A0ABW9QRJ8</accession>
<proteinExistence type="predicted"/>
<dbReference type="PROSITE" id="PS51186">
    <property type="entry name" value="GNAT"/>
    <property type="match status" value="1"/>
</dbReference>
<evidence type="ECO:0000313" key="3">
    <source>
        <dbReference type="EMBL" id="MST32150.1"/>
    </source>
</evidence>
<dbReference type="EMBL" id="WJHE01000224">
    <property type="protein sequence ID" value="MST32150.1"/>
    <property type="molecule type" value="Genomic_DNA"/>
</dbReference>
<dbReference type="InterPro" id="IPR016181">
    <property type="entry name" value="Acyl_CoA_acyltransferase"/>
</dbReference>
<dbReference type="PANTHER" id="PTHR43441:SF6">
    <property type="entry name" value="N-ACETYLTRANSFERASE DOMAIN-CONTAINING PROTEIN"/>
    <property type="match status" value="1"/>
</dbReference>
<dbReference type="InterPro" id="IPR000182">
    <property type="entry name" value="GNAT_dom"/>
</dbReference>
<keyword evidence="4" id="KW-1185">Reference proteome</keyword>
<dbReference type="SUPFAM" id="SSF55729">
    <property type="entry name" value="Acyl-CoA N-acyltransferases (Nat)"/>
    <property type="match status" value="1"/>
</dbReference>
<feature type="non-terminal residue" evidence="3">
    <location>
        <position position="1"/>
    </location>
</feature>
<sequence>SPGYPTEGDRDISRFLTDRPPPPGAAELFLPYQIVVADGRTVVGGIGCHRPPDETGTVEIGYGIAPEWRNQGITSEAVGLLVERLRDGGVRTVTARTAPANLPSQAVLRHNGFTQGGLGHDGFVLWLLVLRA</sequence>
<evidence type="ECO:0000259" key="2">
    <source>
        <dbReference type="PROSITE" id="PS51186"/>
    </source>
</evidence>
<comment type="caution">
    <text evidence="3">The sequence shown here is derived from an EMBL/GenBank/DDBJ whole genome shotgun (WGS) entry which is preliminary data.</text>
</comment>
<name>A0ABW9QRJ8_9ACTN</name>
<dbReference type="CDD" id="cd04301">
    <property type="entry name" value="NAT_SF"/>
    <property type="match status" value="1"/>
</dbReference>
<gene>
    <name evidence="3" type="ORF">GHK86_05345</name>
</gene>
<feature type="region of interest" description="Disordered" evidence="1">
    <location>
        <begin position="1"/>
        <end position="20"/>
    </location>
</feature>
<dbReference type="Proteomes" id="UP000437736">
    <property type="component" value="Unassembled WGS sequence"/>
</dbReference>
<evidence type="ECO:0000313" key="4">
    <source>
        <dbReference type="Proteomes" id="UP000437736"/>
    </source>
</evidence>
<evidence type="ECO:0000256" key="1">
    <source>
        <dbReference type="SAM" id="MobiDB-lite"/>
    </source>
</evidence>